<feature type="transmembrane region" description="Helical" evidence="6">
    <location>
        <begin position="181"/>
        <end position="199"/>
    </location>
</feature>
<keyword evidence="2 6" id="KW-0812">Transmembrane</keyword>
<feature type="transmembrane region" description="Helical" evidence="6">
    <location>
        <begin position="155"/>
        <end position="174"/>
    </location>
</feature>
<feature type="binding site" evidence="5">
    <location>
        <position position="243"/>
    </location>
    <ligand>
        <name>Zn(2+)</name>
        <dbReference type="ChEBI" id="CHEBI:29105"/>
    </ligand>
</feature>
<dbReference type="EMBL" id="HBIU01008102">
    <property type="protein sequence ID" value="CAE0624542.1"/>
    <property type="molecule type" value="Transcribed_RNA"/>
</dbReference>
<reference evidence="7" key="1">
    <citation type="submission" date="2021-01" db="EMBL/GenBank/DDBJ databases">
        <authorList>
            <person name="Corre E."/>
            <person name="Pelletier E."/>
            <person name="Niang G."/>
            <person name="Scheremetjew M."/>
            <person name="Finn R."/>
            <person name="Kale V."/>
            <person name="Holt S."/>
            <person name="Cochrane G."/>
            <person name="Meng A."/>
            <person name="Brown T."/>
            <person name="Cohen L."/>
        </authorList>
    </citation>
    <scope>NUCLEOTIDE SEQUENCE</scope>
    <source>
        <strain evidence="7">CCMP3107</strain>
    </source>
</reference>
<keyword evidence="3 6" id="KW-1133">Transmembrane helix</keyword>
<name>A0A6V1NRX6_HETAK</name>
<gene>
    <name evidence="7" type="ORF">HAKA00212_LOCUS3209</name>
</gene>
<dbReference type="GO" id="GO:0016020">
    <property type="term" value="C:membrane"/>
    <property type="evidence" value="ECO:0007669"/>
    <property type="project" value="UniProtKB-SubCell"/>
</dbReference>
<keyword evidence="4 6" id="KW-0472">Membrane</keyword>
<organism evidence="7">
    <name type="scientific">Heterosigma akashiwo</name>
    <name type="common">Chromophytic alga</name>
    <name type="synonym">Heterosigma carterae</name>
    <dbReference type="NCBI Taxonomy" id="2829"/>
    <lineage>
        <taxon>Eukaryota</taxon>
        <taxon>Sar</taxon>
        <taxon>Stramenopiles</taxon>
        <taxon>Ochrophyta</taxon>
        <taxon>Raphidophyceae</taxon>
        <taxon>Chattonellales</taxon>
        <taxon>Chattonellaceae</taxon>
        <taxon>Heterosigma</taxon>
    </lineage>
</organism>
<evidence type="ECO:0000313" key="7">
    <source>
        <dbReference type="EMBL" id="CAE0624542.1"/>
    </source>
</evidence>
<feature type="transmembrane region" description="Helical" evidence="6">
    <location>
        <begin position="236"/>
        <end position="261"/>
    </location>
</feature>
<feature type="binding site" evidence="5">
    <location>
        <position position="239"/>
    </location>
    <ligand>
        <name>Zn(2+)</name>
        <dbReference type="ChEBI" id="CHEBI:29105"/>
    </ligand>
</feature>
<dbReference type="InterPro" id="IPR004254">
    <property type="entry name" value="AdipoR/HlyIII-related"/>
</dbReference>
<protein>
    <submittedName>
        <fullName evidence="7">Uncharacterized protein</fullName>
    </submittedName>
</protein>
<proteinExistence type="predicted"/>
<keyword evidence="5" id="KW-0479">Metal-binding</keyword>
<accession>A0A6V1NRX6</accession>
<evidence type="ECO:0000256" key="4">
    <source>
        <dbReference type="ARBA" id="ARBA00023136"/>
    </source>
</evidence>
<evidence type="ECO:0000256" key="3">
    <source>
        <dbReference type="ARBA" id="ARBA00022989"/>
    </source>
</evidence>
<sequence>MALAKYAVKSNILNRSGHGPVAEKRWNKDTAEPLCVLDIEEGEYYTACKDKLYREGGHKPRLRGTLHEIQFVCWPLYAHLLLRELTLQRTKITGWLFLLSYLICFGASSQYHRRNWPTNDWERFMQRLDYCGIFFIITGSYTVPALCLLGDESGLAVMLLIWSGCLMGCFRVLVQKRMSNVVSFVLIGCSLFPFISELLEHLSSFECWCVFISWALLGAAVYVFTSHRGDFLPNTFGFHETFHVLITAASIATYLAAFSIMRRYECNNTGNQDDGYLSLSSRTSSKSFLRGHDALSEQEHVATIAAENDAIMGQIAHEVSTALCRSAFLSWVAPSSFSAGNS</sequence>
<feature type="binding site" evidence="5">
    <location>
        <position position="112"/>
    </location>
    <ligand>
        <name>Zn(2+)</name>
        <dbReference type="ChEBI" id="CHEBI:29105"/>
    </ligand>
</feature>
<dbReference type="AlphaFoldDB" id="A0A6V1NRX6"/>
<comment type="subcellular location">
    <subcellularLocation>
        <location evidence="1">Membrane</location>
        <topology evidence="1">Multi-pass membrane protein</topology>
    </subcellularLocation>
</comment>
<evidence type="ECO:0000256" key="5">
    <source>
        <dbReference type="PIRSR" id="PIRSR604254-1"/>
    </source>
</evidence>
<dbReference type="GO" id="GO:0046872">
    <property type="term" value="F:metal ion binding"/>
    <property type="evidence" value="ECO:0007669"/>
    <property type="project" value="UniProtKB-KW"/>
</dbReference>
<evidence type="ECO:0000256" key="6">
    <source>
        <dbReference type="SAM" id="Phobius"/>
    </source>
</evidence>
<evidence type="ECO:0000256" key="1">
    <source>
        <dbReference type="ARBA" id="ARBA00004141"/>
    </source>
</evidence>
<feature type="transmembrane region" description="Helical" evidence="6">
    <location>
        <begin position="92"/>
        <end position="109"/>
    </location>
</feature>
<feature type="transmembrane region" description="Helical" evidence="6">
    <location>
        <begin position="205"/>
        <end position="224"/>
    </location>
</feature>
<dbReference type="PANTHER" id="PTHR20855:SF3">
    <property type="entry name" value="LD03007P"/>
    <property type="match status" value="1"/>
</dbReference>
<evidence type="ECO:0000256" key="2">
    <source>
        <dbReference type="ARBA" id="ARBA00022692"/>
    </source>
</evidence>
<dbReference type="PANTHER" id="PTHR20855">
    <property type="entry name" value="ADIPOR/PROGESTIN RECEPTOR-RELATED"/>
    <property type="match status" value="1"/>
</dbReference>
<dbReference type="Pfam" id="PF03006">
    <property type="entry name" value="HlyIII"/>
    <property type="match status" value="1"/>
</dbReference>
<keyword evidence="5" id="KW-0862">Zinc</keyword>
<feature type="transmembrane region" description="Helical" evidence="6">
    <location>
        <begin position="130"/>
        <end position="149"/>
    </location>
</feature>